<feature type="domain" description="NERD" evidence="1">
    <location>
        <begin position="37"/>
        <end position="147"/>
    </location>
</feature>
<keyword evidence="3" id="KW-1185">Reference proteome</keyword>
<protein>
    <submittedName>
        <fullName evidence="2">Nuclease-related domain-containing protein</fullName>
    </submittedName>
</protein>
<dbReference type="AlphaFoldDB" id="A0A1I1GG64"/>
<evidence type="ECO:0000313" key="3">
    <source>
        <dbReference type="Proteomes" id="UP000199612"/>
    </source>
</evidence>
<dbReference type="Pfam" id="PF08378">
    <property type="entry name" value="NERD"/>
    <property type="match status" value="1"/>
</dbReference>
<dbReference type="PROSITE" id="PS50965">
    <property type="entry name" value="NERD"/>
    <property type="match status" value="1"/>
</dbReference>
<proteinExistence type="predicted"/>
<name>A0A1I1GG64_9LACT</name>
<organism evidence="2 3">
    <name type="scientific">Alkalibacterium subtropicum</name>
    <dbReference type="NCBI Taxonomy" id="753702"/>
    <lineage>
        <taxon>Bacteria</taxon>
        <taxon>Bacillati</taxon>
        <taxon>Bacillota</taxon>
        <taxon>Bacilli</taxon>
        <taxon>Lactobacillales</taxon>
        <taxon>Carnobacteriaceae</taxon>
        <taxon>Alkalibacterium</taxon>
    </lineage>
</organism>
<dbReference type="EMBL" id="FOLT01000003">
    <property type="protein sequence ID" value="SFC10242.1"/>
    <property type="molecule type" value="Genomic_DNA"/>
</dbReference>
<reference evidence="3" key="1">
    <citation type="submission" date="2016-10" db="EMBL/GenBank/DDBJ databases">
        <authorList>
            <person name="Varghese N."/>
            <person name="Submissions S."/>
        </authorList>
    </citation>
    <scope>NUCLEOTIDE SEQUENCE [LARGE SCALE GENOMIC DNA]</scope>
    <source>
        <strain evidence="3">DSM 23664</strain>
    </source>
</reference>
<dbReference type="RefSeq" id="WP_091528818.1">
    <property type="nucleotide sequence ID" value="NZ_FOLT01000003.1"/>
</dbReference>
<gene>
    <name evidence="2" type="ORF">SAMN04488102_10349</name>
</gene>
<dbReference type="STRING" id="753702.SAMN04488102_10349"/>
<sequence>MILKERSKSVIHRILESLNHRTGLSHAEKVQYENQIKGFDGELAFDRILNESDISGLILNDLLLNTKDTFYQIDSLLITDETIHLFEVKNYSGTYVYKNDSLYASSGHALQDPVAQAERKRAYLHNLLIKLGHTLDIQVCVVFIHPDCYIYDLPKRETILFYGQLPGHLKKLAGTLPKQSDENLNLAQQLIIRHDDLYRPTNLPAYSFDQLKKGIRCFNCDSFSYNKSRQNIYCNVCGHKEEATKAIYRSIEEFRMLFPDIPLSKEVAHTWCGNDWKKSRIRRVLESNYRVHNRGRGSYYTDD</sequence>
<accession>A0A1I1GG64</accession>
<evidence type="ECO:0000313" key="2">
    <source>
        <dbReference type="EMBL" id="SFC10242.1"/>
    </source>
</evidence>
<dbReference type="InterPro" id="IPR011528">
    <property type="entry name" value="NERD"/>
</dbReference>
<dbReference type="OrthoDB" id="2136191at2"/>
<dbReference type="Proteomes" id="UP000199612">
    <property type="component" value="Unassembled WGS sequence"/>
</dbReference>
<evidence type="ECO:0000259" key="1">
    <source>
        <dbReference type="PROSITE" id="PS50965"/>
    </source>
</evidence>